<dbReference type="GO" id="GO:0004252">
    <property type="term" value="F:serine-type endopeptidase activity"/>
    <property type="evidence" value="ECO:0007669"/>
    <property type="project" value="InterPro"/>
</dbReference>
<keyword evidence="10" id="KW-1185">Reference proteome</keyword>
<keyword evidence="5" id="KW-0720">Serine protease</keyword>
<reference evidence="9" key="1">
    <citation type="journal article" date="2018" name="DNA Res.">
        <title>Multiple hybrid de novo genome assembly of finger millet, an orphan allotetraploid crop.</title>
        <authorList>
            <person name="Hatakeyama M."/>
            <person name="Aluri S."/>
            <person name="Balachadran M.T."/>
            <person name="Sivarajan S.R."/>
            <person name="Patrignani A."/>
            <person name="Gruter S."/>
            <person name="Poveda L."/>
            <person name="Shimizu-Inatsugi R."/>
            <person name="Baeten J."/>
            <person name="Francoijs K.J."/>
            <person name="Nataraja K.N."/>
            <person name="Reddy Y.A.N."/>
            <person name="Phadnis S."/>
            <person name="Ravikumar R.L."/>
            <person name="Schlapbach R."/>
            <person name="Sreeman S.M."/>
            <person name="Shimizu K.K."/>
        </authorList>
    </citation>
    <scope>NUCLEOTIDE SEQUENCE</scope>
</reference>
<dbReference type="InterPro" id="IPR000209">
    <property type="entry name" value="Peptidase_S8/S53_dom"/>
</dbReference>
<feature type="domain" description="Peptidase S8/S53" evidence="7">
    <location>
        <begin position="75"/>
        <end position="169"/>
    </location>
</feature>
<evidence type="ECO:0000259" key="8">
    <source>
        <dbReference type="Pfam" id="PF05922"/>
    </source>
</evidence>
<dbReference type="InterPro" id="IPR036852">
    <property type="entry name" value="Peptidase_S8/S53_dom_sf"/>
</dbReference>
<comment type="similarity">
    <text evidence="1">Belongs to the peptidase S8 family.</text>
</comment>
<feature type="domain" description="Inhibitor I9" evidence="8">
    <location>
        <begin position="18"/>
        <end position="51"/>
    </location>
</feature>
<dbReference type="EMBL" id="BQKI01000018">
    <property type="protein sequence ID" value="GJN11237.1"/>
    <property type="molecule type" value="Genomic_DNA"/>
</dbReference>
<dbReference type="Pfam" id="PF05922">
    <property type="entry name" value="Inhibitor_I9"/>
    <property type="match status" value="1"/>
</dbReference>
<keyword evidence="2" id="KW-0645">Protease</keyword>
<reference evidence="9" key="2">
    <citation type="submission" date="2021-12" db="EMBL/GenBank/DDBJ databases">
        <title>Resequencing data analysis of finger millet.</title>
        <authorList>
            <person name="Hatakeyama M."/>
            <person name="Aluri S."/>
            <person name="Balachadran M.T."/>
            <person name="Sivarajan S.R."/>
            <person name="Poveda L."/>
            <person name="Shimizu-Inatsugi R."/>
            <person name="Schlapbach R."/>
            <person name="Sreeman S.M."/>
            <person name="Shimizu K.K."/>
        </authorList>
    </citation>
    <scope>NUCLEOTIDE SEQUENCE</scope>
</reference>
<evidence type="ECO:0000256" key="2">
    <source>
        <dbReference type="ARBA" id="ARBA00022670"/>
    </source>
</evidence>
<dbReference type="Gene3D" id="3.40.50.200">
    <property type="entry name" value="Peptidase S8/S53 domain"/>
    <property type="match status" value="1"/>
</dbReference>
<dbReference type="InterPro" id="IPR015500">
    <property type="entry name" value="Peptidase_S8_subtilisin-rel"/>
</dbReference>
<name>A0AAV5DL34_ELECO</name>
<keyword evidence="3" id="KW-0732">Signal</keyword>
<dbReference type="PROSITE" id="PS00137">
    <property type="entry name" value="SUBTILASE_HIS"/>
    <property type="match status" value="1"/>
</dbReference>
<dbReference type="InterPro" id="IPR010259">
    <property type="entry name" value="S8pro/Inhibitor_I9"/>
</dbReference>
<evidence type="ECO:0000256" key="3">
    <source>
        <dbReference type="ARBA" id="ARBA00022729"/>
    </source>
</evidence>
<feature type="region of interest" description="Disordered" evidence="6">
    <location>
        <begin position="184"/>
        <end position="213"/>
    </location>
</feature>
<dbReference type="PANTHER" id="PTHR10795">
    <property type="entry name" value="PROPROTEIN CONVERTASE SUBTILISIN/KEXIN"/>
    <property type="match status" value="1"/>
</dbReference>
<dbReference type="InterPro" id="IPR022398">
    <property type="entry name" value="Peptidase_S8_His-AS"/>
</dbReference>
<dbReference type="PRINTS" id="PR00723">
    <property type="entry name" value="SUBTILISIN"/>
</dbReference>
<accession>A0AAV5DL34</accession>
<dbReference type="Proteomes" id="UP001054889">
    <property type="component" value="Unassembled WGS sequence"/>
</dbReference>
<feature type="region of interest" description="Disordered" evidence="6">
    <location>
        <begin position="138"/>
        <end position="157"/>
    </location>
</feature>
<dbReference type="GO" id="GO:0006508">
    <property type="term" value="P:proteolysis"/>
    <property type="evidence" value="ECO:0007669"/>
    <property type="project" value="UniProtKB-KW"/>
</dbReference>
<comment type="caution">
    <text evidence="9">The sequence shown here is derived from an EMBL/GenBank/DDBJ whole genome shotgun (WGS) entry which is preliminary data.</text>
</comment>
<keyword evidence="4" id="KW-0378">Hydrolase</keyword>
<dbReference type="SUPFAM" id="SSF52743">
    <property type="entry name" value="Subtilisin-like"/>
    <property type="match status" value="1"/>
</dbReference>
<feature type="compositionally biased region" description="Basic residues" evidence="6">
    <location>
        <begin position="201"/>
        <end position="213"/>
    </location>
</feature>
<protein>
    <submittedName>
        <fullName evidence="9">Uncharacterized protein</fullName>
    </submittedName>
</protein>
<evidence type="ECO:0000256" key="4">
    <source>
        <dbReference type="ARBA" id="ARBA00022801"/>
    </source>
</evidence>
<evidence type="ECO:0000313" key="9">
    <source>
        <dbReference type="EMBL" id="GJN11237.1"/>
    </source>
</evidence>
<dbReference type="Pfam" id="PF00082">
    <property type="entry name" value="Peptidase_S8"/>
    <property type="match status" value="1"/>
</dbReference>
<evidence type="ECO:0000256" key="1">
    <source>
        <dbReference type="ARBA" id="ARBA00011073"/>
    </source>
</evidence>
<evidence type="ECO:0000256" key="6">
    <source>
        <dbReference type="SAM" id="MobiDB-lite"/>
    </source>
</evidence>
<dbReference type="InterPro" id="IPR045051">
    <property type="entry name" value="SBT"/>
</dbReference>
<organism evidence="9 10">
    <name type="scientific">Eleusine coracana subsp. coracana</name>
    <dbReference type="NCBI Taxonomy" id="191504"/>
    <lineage>
        <taxon>Eukaryota</taxon>
        <taxon>Viridiplantae</taxon>
        <taxon>Streptophyta</taxon>
        <taxon>Embryophyta</taxon>
        <taxon>Tracheophyta</taxon>
        <taxon>Spermatophyta</taxon>
        <taxon>Magnoliopsida</taxon>
        <taxon>Liliopsida</taxon>
        <taxon>Poales</taxon>
        <taxon>Poaceae</taxon>
        <taxon>PACMAD clade</taxon>
        <taxon>Chloridoideae</taxon>
        <taxon>Cynodonteae</taxon>
        <taxon>Eleusininae</taxon>
        <taxon>Eleusine</taxon>
    </lineage>
</organism>
<dbReference type="AlphaFoldDB" id="A0AAV5DL34"/>
<proteinExistence type="inferred from homology"/>
<evidence type="ECO:0000313" key="10">
    <source>
        <dbReference type="Proteomes" id="UP001054889"/>
    </source>
</evidence>
<evidence type="ECO:0000259" key="7">
    <source>
        <dbReference type="Pfam" id="PF00082"/>
    </source>
</evidence>
<gene>
    <name evidence="9" type="primary">ga29411</name>
    <name evidence="9" type="ORF">PR202_ga29411</name>
</gene>
<evidence type="ECO:0000256" key="5">
    <source>
        <dbReference type="ARBA" id="ARBA00022825"/>
    </source>
</evidence>
<sequence>MVPTTQREAESCTRTIIVMHGFAVRLTGDEARRMSSFPGVTRVHEDRKFYLQMTRSPGFMGLDPHHGAWNETDFGDGVIIGLIDGGIWPESASFSDHGLGPVRSTWRGKCVDAADFNATLCNRKLVGARAFDVSQSASGMSYGTVPSPRDKDGHGTHVASTAAGAAVPDAGMFMFSRVERRGAWRPRRGSPCTTHAASRTARQRTSSRRWTPR</sequence>